<protein>
    <submittedName>
        <fullName evidence="8">YSIRK-type signal peptide-containing protein</fullName>
    </submittedName>
</protein>
<keyword evidence="6" id="KW-0472">Membrane</keyword>
<evidence type="ECO:0000259" key="7">
    <source>
        <dbReference type="PROSITE" id="PS50847"/>
    </source>
</evidence>
<dbReference type="Pfam" id="PF08428">
    <property type="entry name" value="Rib"/>
    <property type="match status" value="1"/>
</dbReference>
<dbReference type="RefSeq" id="WP_222199740.1">
    <property type="nucleotide sequence ID" value="NZ_JAIMFO010000007.1"/>
</dbReference>
<comment type="caution">
    <text evidence="8">The sequence shown here is derived from an EMBL/GenBank/DDBJ whole genome shotgun (WGS) entry which is preliminary data.</text>
</comment>
<keyword evidence="9" id="KW-1185">Reference proteome</keyword>
<accession>A0ABS7MKZ0</accession>
<evidence type="ECO:0000313" key="8">
    <source>
        <dbReference type="EMBL" id="MBY4798029.1"/>
    </source>
</evidence>
<dbReference type="EMBL" id="JAIMFO010000007">
    <property type="protein sequence ID" value="MBY4798029.1"/>
    <property type="molecule type" value="Genomic_DNA"/>
</dbReference>
<feature type="region of interest" description="Disordered" evidence="5">
    <location>
        <begin position="1362"/>
        <end position="1391"/>
    </location>
</feature>
<evidence type="ECO:0000256" key="5">
    <source>
        <dbReference type="SAM" id="MobiDB-lite"/>
    </source>
</evidence>
<keyword evidence="2" id="KW-0964">Secreted</keyword>
<gene>
    <name evidence="8" type="ORF">K6V98_06685</name>
</gene>
<dbReference type="Pfam" id="PF04650">
    <property type="entry name" value="YSIRK_signal"/>
    <property type="match status" value="1"/>
</dbReference>
<feature type="transmembrane region" description="Helical" evidence="6">
    <location>
        <begin position="34"/>
        <end position="55"/>
    </location>
</feature>
<dbReference type="NCBIfam" id="TIGR02331">
    <property type="entry name" value="rib_alpha"/>
    <property type="match status" value="1"/>
</dbReference>
<name>A0ABS7MKZ0_9ACTN</name>
<keyword evidence="4" id="KW-0572">Peptidoglycan-anchor</keyword>
<dbReference type="InterPro" id="IPR044055">
    <property type="entry name" value="RibLong"/>
</dbReference>
<dbReference type="InterPro" id="IPR005877">
    <property type="entry name" value="YSIRK_signal_dom"/>
</dbReference>
<dbReference type="PROSITE" id="PS50847">
    <property type="entry name" value="GRAM_POS_ANCHORING"/>
    <property type="match status" value="1"/>
</dbReference>
<feature type="compositionally biased region" description="Basic and acidic residues" evidence="5">
    <location>
        <begin position="637"/>
        <end position="648"/>
    </location>
</feature>
<dbReference type="InterPro" id="IPR059115">
    <property type="entry name" value="Rib"/>
</dbReference>
<evidence type="ECO:0000256" key="3">
    <source>
        <dbReference type="ARBA" id="ARBA00022729"/>
    </source>
</evidence>
<feature type="compositionally biased region" description="Basic and acidic residues" evidence="5">
    <location>
        <begin position="1304"/>
        <end position="1316"/>
    </location>
</feature>
<dbReference type="InterPro" id="IPR019931">
    <property type="entry name" value="LPXTG_anchor"/>
</dbReference>
<keyword evidence="6" id="KW-1133">Transmembrane helix</keyword>
<evidence type="ECO:0000313" key="9">
    <source>
        <dbReference type="Proteomes" id="UP000700908"/>
    </source>
</evidence>
<evidence type="ECO:0000256" key="6">
    <source>
        <dbReference type="SAM" id="Phobius"/>
    </source>
</evidence>
<feature type="region of interest" description="Disordered" evidence="5">
    <location>
        <begin position="1268"/>
        <end position="1316"/>
    </location>
</feature>
<feature type="domain" description="Gram-positive cocci surface proteins LPxTG" evidence="7">
    <location>
        <begin position="1389"/>
        <end position="1426"/>
    </location>
</feature>
<feature type="compositionally biased region" description="Basic and acidic residues" evidence="5">
    <location>
        <begin position="1277"/>
        <end position="1289"/>
    </location>
</feature>
<evidence type="ECO:0000256" key="1">
    <source>
        <dbReference type="ARBA" id="ARBA00022512"/>
    </source>
</evidence>
<feature type="transmembrane region" description="Helical" evidence="6">
    <location>
        <begin position="1398"/>
        <end position="1418"/>
    </location>
</feature>
<keyword evidence="1" id="KW-0134">Cell wall</keyword>
<sequence length="1426" mass="151991">MAHQTNCNDRMRAVIAAKRAACSQKKPRYGLRKLSVGLVSCMIGLLCFFSGPVAMPAAAATTDAQNAPAEVPLANEEGGGYTSDQTDDQNLTDRDATSSKPQAASLEAAPIPTPSAVQAEKPAVAPRVATREAGEYNTLDKETGAINADAFANGYVSRPVDLTNAKNTLSGKVVYVAGGTASTRDPVSTSDPGVPDGTQVFMQWQDTDGWVSPAFRAVTHTFGENDAGYYAFQVPTQTDIFGKKREWVAQSGTKYRVWSEPMARTFSPALPSDTGNALVPLSNGGAKADKWTPVATASGAFQLIGTNVQKVLISLEELPIGIDGLQDGSGNYLKATGNKLIEDDREPNKTPALGSLSGPQKAISGKVYYEIGEHLPDETGTTTINSDYDPGAPGMKVFMTVLTREGKAAIKNIMDHGSDIDRVMWSKEVKDTLSQHPEYIEATYWTTTDQEGKYTVAATQPGTAFDRTFLYMWVENPQTGQILPTYSPFILPGFFAYNANNNWGPSPIGAPAAGDTAYNVNFGLRLGDFANLDVTNYDTTKHIATPGDTANIKVSGNLKQLNTEIRIMKDGEQIGKSIPVNPADLINAFSWDVPENAKEGIYTAVLSVAGQDLAQDSFAVARDDDGDGDVNATDPDDGNKGTPDDPNKVVEADATQRITHGVSLIGKGATADDAQVVKSDGDGKTHKELIVDANGTSVDEGTEGAEDLSNLVVTLTGKDGKPIASGTADTWRGTENYPLVQNFGLHNFEQGEYKVNISLGDGVKHWAVTKSSQLKDGATINVDGNLANQSVTLGYDSNGNGIADVDEDNAGQYEPNPVPTTTVKYGEGATTPAITLDDTFTDEKEEIAPNKDKKNDLYGTEFSIPTEGNTAGATIDKTTGEITLPKNAEPGTYTYKVTVKYPDDSKDTVDVKVVVGPKITDELNAEGGKIVVPESISDEDLTKALKDAVQITGKDGQEVKHDDQRITSIAPKGALPEKKGTQDVEMTVTYSDGSTDTATVNTTFVGDVVPVPDPKNPPAVPDNYVQVTFAAGDHGKIHEGETTVFKVNPKVEVDLTKNAPKIDANEGWTQNGWDSALKDTFTGNKTITATYTQNPKITDELNAEGGKIVVPESISDEDLTKALKDAVQITGKDGQEVKHDDQRITSIAPKGALPEKKGTQDVEMTVTYSDGSTDTATVNTTFVGDVVPVPDPKNPPAVPDNYVQVTFAAGDHGKIHEGETTVFKVNPKVEVDLTKNAPKIDANEGWTQNGWDSALKDTFTGNKTITATYTQNPKTPESPKDADIYDPKGQDITTEIGVTPDPSEGIKNKGDLPKDTKYTWKEQPRVNEEGDTPATIVVTYPDGSADEVKIVIHVIKPQEPAVTPQTEVKTPKKKAPEQKAQPKRKAAALPQTGDISTVAGAAVASAGVVSLLGATAACRKRREKDC</sequence>
<feature type="region of interest" description="Disordered" evidence="5">
    <location>
        <begin position="72"/>
        <end position="129"/>
    </location>
</feature>
<reference evidence="8 9" key="1">
    <citation type="submission" date="2021-08" db="EMBL/GenBank/DDBJ databases">
        <title>Collinsella faecalis sp. nov. isolated from swine faeces.</title>
        <authorList>
            <person name="Oh B.S."/>
            <person name="Lee J.H."/>
        </authorList>
    </citation>
    <scope>NUCLEOTIDE SEQUENCE [LARGE SCALE GENOMIC DNA]</scope>
    <source>
        <strain evidence="8 9">AGMB00827</strain>
    </source>
</reference>
<keyword evidence="3" id="KW-0732">Signal</keyword>
<organism evidence="8 9">
    <name type="scientific">Collinsella ureilytica</name>
    <dbReference type="NCBI Taxonomy" id="2869515"/>
    <lineage>
        <taxon>Bacteria</taxon>
        <taxon>Bacillati</taxon>
        <taxon>Actinomycetota</taxon>
        <taxon>Coriobacteriia</taxon>
        <taxon>Coriobacteriales</taxon>
        <taxon>Coriobacteriaceae</taxon>
        <taxon>Collinsella</taxon>
    </lineage>
</organism>
<keyword evidence="6" id="KW-0812">Transmembrane</keyword>
<evidence type="ECO:0000256" key="2">
    <source>
        <dbReference type="ARBA" id="ARBA00022525"/>
    </source>
</evidence>
<evidence type="ECO:0000256" key="4">
    <source>
        <dbReference type="ARBA" id="ARBA00023088"/>
    </source>
</evidence>
<dbReference type="Pfam" id="PF18957">
    <property type="entry name" value="RibLong"/>
    <property type="match status" value="1"/>
</dbReference>
<dbReference type="Proteomes" id="UP000700908">
    <property type="component" value="Unassembled WGS sequence"/>
</dbReference>
<feature type="region of interest" description="Disordered" evidence="5">
    <location>
        <begin position="621"/>
        <end position="648"/>
    </location>
</feature>
<proteinExistence type="predicted"/>
<dbReference type="InterPro" id="IPR012706">
    <property type="entry name" value="Rib_alpha_Esp_rpt"/>
</dbReference>
<dbReference type="NCBIfam" id="TIGR01168">
    <property type="entry name" value="YSIRK_signal"/>
    <property type="match status" value="1"/>
</dbReference>